<organism evidence="10 11">
    <name type="scientific">Pelosinus baikalensis</name>
    <dbReference type="NCBI Taxonomy" id="2892015"/>
    <lineage>
        <taxon>Bacteria</taxon>
        <taxon>Bacillati</taxon>
        <taxon>Bacillota</taxon>
        <taxon>Negativicutes</taxon>
        <taxon>Selenomonadales</taxon>
        <taxon>Sporomusaceae</taxon>
        <taxon>Pelosinus</taxon>
    </lineage>
</organism>
<dbReference type="RefSeq" id="WP_229535595.1">
    <property type="nucleotide sequence ID" value="NZ_JAJHJB010000018.1"/>
</dbReference>
<dbReference type="CDD" id="cd16917">
    <property type="entry name" value="HATPase_UhpB-NarQ-NarX-like"/>
    <property type="match status" value="1"/>
</dbReference>
<evidence type="ECO:0000256" key="8">
    <source>
        <dbReference type="ARBA" id="ARBA00023012"/>
    </source>
</evidence>
<dbReference type="GO" id="GO:0016301">
    <property type="term" value="F:kinase activity"/>
    <property type="evidence" value="ECO:0007669"/>
    <property type="project" value="UniProtKB-KW"/>
</dbReference>
<keyword evidence="3" id="KW-0597">Phosphoprotein</keyword>
<keyword evidence="4" id="KW-0808">Transferase</keyword>
<evidence type="ECO:0000256" key="5">
    <source>
        <dbReference type="ARBA" id="ARBA00022741"/>
    </source>
</evidence>
<dbReference type="InterPro" id="IPR003594">
    <property type="entry name" value="HATPase_dom"/>
</dbReference>
<keyword evidence="11" id="KW-1185">Reference proteome</keyword>
<evidence type="ECO:0000256" key="2">
    <source>
        <dbReference type="ARBA" id="ARBA00012438"/>
    </source>
</evidence>
<dbReference type="Pfam" id="PF02518">
    <property type="entry name" value="HATPase_c"/>
    <property type="match status" value="1"/>
</dbReference>
<gene>
    <name evidence="10" type="ORF">LMF89_13925</name>
</gene>
<dbReference type="InterPro" id="IPR011712">
    <property type="entry name" value="Sig_transdc_His_kin_sub3_dim/P"/>
</dbReference>
<keyword evidence="7" id="KW-0067">ATP-binding</keyword>
<evidence type="ECO:0000256" key="3">
    <source>
        <dbReference type="ARBA" id="ARBA00022553"/>
    </source>
</evidence>
<evidence type="ECO:0000256" key="1">
    <source>
        <dbReference type="ARBA" id="ARBA00000085"/>
    </source>
</evidence>
<name>A0ABS8HV00_9FIRM</name>
<dbReference type="Gene3D" id="1.20.5.1930">
    <property type="match status" value="1"/>
</dbReference>
<dbReference type="InterPro" id="IPR036890">
    <property type="entry name" value="HATPase_C_sf"/>
</dbReference>
<dbReference type="Gene3D" id="3.30.565.10">
    <property type="entry name" value="Histidine kinase-like ATPase, C-terminal domain"/>
    <property type="match status" value="1"/>
</dbReference>
<dbReference type="SUPFAM" id="SSF55874">
    <property type="entry name" value="ATPase domain of HSP90 chaperone/DNA topoisomerase II/histidine kinase"/>
    <property type="match status" value="1"/>
</dbReference>
<dbReference type="InterPro" id="IPR050482">
    <property type="entry name" value="Sensor_HK_TwoCompSys"/>
</dbReference>
<sequence>MNNTYGRMDAEFAQSLVDIVAAELNKNVNILDDQGVIIASFSRERIGQVHESGARMLGAGVVKEFYVTKEEECYLKGIRQGYNVPIMFENRCIGVIGITGDQKTAGPYARLAARFVEANVQSNAQQEKLVGALQEKEELRSVFLNKIITVQEEERKRISRELHDETSQSLTSIIVGLRMLAEQVESSEDKEKILKIRDLAVTTLEAVHHIAVELRPVLLDDLGLVAAAKKYIENYAKQYEISLHIDFSNLSRERFSPEVEITLYRILQEALTNIVKHAQATEVWVSLNKRQDKLMLMIQDNGVGFDTKMVKNTHSRTCLGIYGIGERVALVEGTFTITSVIGQGTKLSVEIPLGENWRNSNLAQL</sequence>
<feature type="domain" description="Histidine kinase" evidence="9">
    <location>
        <begin position="161"/>
        <end position="355"/>
    </location>
</feature>
<dbReference type="PANTHER" id="PTHR24421">
    <property type="entry name" value="NITRATE/NITRITE SENSOR PROTEIN NARX-RELATED"/>
    <property type="match status" value="1"/>
</dbReference>
<evidence type="ECO:0000313" key="11">
    <source>
        <dbReference type="Proteomes" id="UP001165492"/>
    </source>
</evidence>
<evidence type="ECO:0000256" key="7">
    <source>
        <dbReference type="ARBA" id="ARBA00022840"/>
    </source>
</evidence>
<dbReference type="EMBL" id="JAJHJB010000018">
    <property type="protein sequence ID" value="MCC5466451.1"/>
    <property type="molecule type" value="Genomic_DNA"/>
</dbReference>
<dbReference type="SMART" id="SM00387">
    <property type="entry name" value="HATPase_c"/>
    <property type="match status" value="1"/>
</dbReference>
<dbReference type="Pfam" id="PF05651">
    <property type="entry name" value="Diacid_rec"/>
    <property type="match status" value="1"/>
</dbReference>
<dbReference type="PANTHER" id="PTHR24421:SF10">
    <property type="entry name" value="NITRATE_NITRITE SENSOR PROTEIN NARQ"/>
    <property type="match status" value="1"/>
</dbReference>
<keyword evidence="6 10" id="KW-0418">Kinase</keyword>
<evidence type="ECO:0000256" key="4">
    <source>
        <dbReference type="ARBA" id="ARBA00022679"/>
    </source>
</evidence>
<proteinExistence type="predicted"/>
<evidence type="ECO:0000313" key="10">
    <source>
        <dbReference type="EMBL" id="MCC5466451.1"/>
    </source>
</evidence>
<dbReference type="Pfam" id="PF07730">
    <property type="entry name" value="HisKA_3"/>
    <property type="match status" value="1"/>
</dbReference>
<dbReference type="EC" id="2.7.13.3" evidence="2"/>
<evidence type="ECO:0000256" key="6">
    <source>
        <dbReference type="ARBA" id="ARBA00022777"/>
    </source>
</evidence>
<dbReference type="InterPro" id="IPR008599">
    <property type="entry name" value="Diacid_rec"/>
</dbReference>
<keyword evidence="8" id="KW-0902">Two-component regulatory system</keyword>
<comment type="catalytic activity">
    <reaction evidence="1">
        <text>ATP + protein L-histidine = ADP + protein N-phospho-L-histidine.</text>
        <dbReference type="EC" id="2.7.13.3"/>
    </reaction>
</comment>
<keyword evidence="5" id="KW-0547">Nucleotide-binding</keyword>
<accession>A0ABS8HV00</accession>
<evidence type="ECO:0000259" key="9">
    <source>
        <dbReference type="PROSITE" id="PS50109"/>
    </source>
</evidence>
<reference evidence="10" key="1">
    <citation type="submission" date="2021-11" db="EMBL/GenBank/DDBJ databases">
        <title>Description of a new species Pelosinus isolated from the bottom sediments of Lake Baikal.</title>
        <authorList>
            <person name="Zakharyuk A."/>
        </authorList>
    </citation>
    <scope>NUCLEOTIDE SEQUENCE</scope>
    <source>
        <strain evidence="10">Bkl1</strain>
    </source>
</reference>
<dbReference type="PROSITE" id="PS50109">
    <property type="entry name" value="HIS_KIN"/>
    <property type="match status" value="1"/>
</dbReference>
<dbReference type="Proteomes" id="UP001165492">
    <property type="component" value="Unassembled WGS sequence"/>
</dbReference>
<comment type="caution">
    <text evidence="10">The sequence shown here is derived from an EMBL/GenBank/DDBJ whole genome shotgun (WGS) entry which is preliminary data.</text>
</comment>
<dbReference type="InterPro" id="IPR005467">
    <property type="entry name" value="His_kinase_dom"/>
</dbReference>
<protein>
    <recommendedName>
        <fullName evidence="2">histidine kinase</fullName>
        <ecNumber evidence="2">2.7.13.3</ecNumber>
    </recommendedName>
</protein>